<proteinExistence type="inferred from homology"/>
<dbReference type="OrthoDB" id="49741at2157"/>
<comment type="function">
    <text evidence="3">Catalyzes the conversion of cyclic dehypoxanthine futalosine (cyclic DHFL) into 1,4-dihydroxy-6-naphthoate, a step in the biosynthesis of menaquinone (MK, vitamin K2).</text>
</comment>
<sequence length="266" mass="29066">MELLIGHSPDPDDAFMFYALKRGLVDAPFSVREFLADIETLNRLALHARLDVTAVSAHVMPYVGDRYYVLSVGASMGDRYGPVLVGSGREAGLVAVPGNYATATLLLRLAMPSVRTVEVPFDRIMDAVVSGAVDAGLLIHEGQITYARHGLRRMMDLGEWWSDATGLPVPLGLDVVKSSLGRDVAASVKKALLESLRYAREHPEEALRYASEFARGLEMGDVSKFVDMYVNEYTVDMGQRGESALRELLRMASEAGIVPESHVVVI</sequence>
<evidence type="ECO:0000256" key="1">
    <source>
        <dbReference type="ARBA" id="ARBA00022428"/>
    </source>
</evidence>
<dbReference type="EC" id="4.1.99.29" evidence="3"/>
<dbReference type="UniPathway" id="UPA00079"/>
<keyword evidence="2 3" id="KW-0456">Lyase</keyword>
<dbReference type="SUPFAM" id="SSF53850">
    <property type="entry name" value="Periplasmic binding protein-like II"/>
    <property type="match status" value="1"/>
</dbReference>
<evidence type="ECO:0000313" key="4">
    <source>
        <dbReference type="EMBL" id="BBE41912.1"/>
    </source>
</evidence>
<dbReference type="PANTHER" id="PTHR37167:SF1">
    <property type="entry name" value="1,4-DIHYDROXY-6-NAPHTOATE SYNTHASE"/>
    <property type="match status" value="1"/>
</dbReference>
<dbReference type="Pfam" id="PF02621">
    <property type="entry name" value="VitK2_biosynth"/>
    <property type="match status" value="1"/>
</dbReference>
<reference evidence="4 5" key="1">
    <citation type="journal article" date="2019" name="ISME J.">
        <title>Isolation and characterization of a thermophilic sulfur- and iron-reducing thaumarchaeote from a terrestrial acidic hot spring.</title>
        <authorList>
            <person name="Kato S."/>
            <person name="Itoh T."/>
            <person name="Yuki M."/>
            <person name="Nagamori M."/>
            <person name="Ohnishi M."/>
            <person name="Uematsu K."/>
            <person name="Suzuki K."/>
            <person name="Takashina T."/>
            <person name="Ohkuma M."/>
        </authorList>
    </citation>
    <scope>NUCLEOTIDE SEQUENCE [LARGE SCALE GENOMIC DNA]</scope>
    <source>
        <strain evidence="4 5">NAS-02</strain>
    </source>
</reference>
<feature type="binding site" evidence="3">
    <location>
        <begin position="102"/>
        <end position="103"/>
    </location>
    <ligand>
        <name>substrate</name>
    </ligand>
</feature>
<evidence type="ECO:0000256" key="2">
    <source>
        <dbReference type="ARBA" id="ARBA00023239"/>
    </source>
</evidence>
<dbReference type="AlphaFoldDB" id="A0A4P2VDJ2"/>
<comment type="pathway">
    <text evidence="3">Quinol/quinone metabolism; menaquinone biosynthesis.</text>
</comment>
<evidence type="ECO:0000256" key="3">
    <source>
        <dbReference type="HAMAP-Rule" id="MF_00996"/>
    </source>
</evidence>
<comment type="similarity">
    <text evidence="3">Belongs to the MqnA/MqnD family. MqnD subfamily.</text>
</comment>
<dbReference type="KEGG" id="ccai:NAS2_0523"/>
<feature type="active site" description="Proton acceptor" evidence="3">
    <location>
        <position position="140"/>
    </location>
</feature>
<evidence type="ECO:0000313" key="5">
    <source>
        <dbReference type="Proteomes" id="UP000509448"/>
    </source>
</evidence>
<protein>
    <recommendedName>
        <fullName evidence="3">1,4-dihydroxy-6-naphtoate synthase</fullName>
        <ecNumber evidence="3">4.1.99.29</ecNumber>
    </recommendedName>
    <alternativeName>
        <fullName evidence="3">Menaquinone biosynthetic enzyme MqnD</fullName>
    </alternativeName>
</protein>
<dbReference type="InterPro" id="IPR003773">
    <property type="entry name" value="Menaquinone_biosynth"/>
</dbReference>
<organism evidence="4 5">
    <name type="scientific">Conexivisphaera calida</name>
    <dbReference type="NCBI Taxonomy" id="1874277"/>
    <lineage>
        <taxon>Archaea</taxon>
        <taxon>Nitrososphaerota</taxon>
        <taxon>Conexivisphaeria</taxon>
        <taxon>Conexivisphaerales</taxon>
        <taxon>Conexivisphaeraceae</taxon>
        <taxon>Conexivisphaera</taxon>
    </lineage>
</organism>
<dbReference type="HAMAP" id="MF_00996">
    <property type="entry name" value="MqnD"/>
    <property type="match status" value="1"/>
</dbReference>
<accession>A0A4P2VDJ2</accession>
<dbReference type="GO" id="GO:0016830">
    <property type="term" value="F:carbon-carbon lyase activity"/>
    <property type="evidence" value="ECO:0007669"/>
    <property type="project" value="UniProtKB-UniRule"/>
</dbReference>
<keyword evidence="1 3" id="KW-0474">Menaquinone biosynthesis</keyword>
<dbReference type="InterPro" id="IPR030869">
    <property type="entry name" value="MqnD"/>
</dbReference>
<dbReference type="GeneID" id="55584341"/>
<name>A0A4P2VDJ2_9ARCH</name>
<comment type="catalytic activity">
    <reaction evidence="3">
        <text>cyclic dehypoxanthinylfutalosinate = 1,4-dihydroxy-6-naphthoate + dihydroxyacetone</text>
        <dbReference type="Rhea" id="RHEA:33087"/>
        <dbReference type="ChEBI" id="CHEBI:16016"/>
        <dbReference type="ChEBI" id="CHEBI:64254"/>
        <dbReference type="ChEBI" id="CHEBI:64270"/>
        <dbReference type="EC" id="4.1.99.29"/>
    </reaction>
</comment>
<dbReference type="PANTHER" id="PTHR37167">
    <property type="entry name" value="1,4-DIHYDROXY-6-NAPHTOATE SYNTHASE"/>
    <property type="match status" value="1"/>
</dbReference>
<keyword evidence="5" id="KW-1185">Reference proteome</keyword>
<comment type="caution">
    <text evidence="3">Lacks conserved residue(s) required for the propagation of feature annotation.</text>
</comment>
<dbReference type="EMBL" id="AP018732">
    <property type="protein sequence ID" value="BBE41912.1"/>
    <property type="molecule type" value="Genomic_DNA"/>
</dbReference>
<dbReference type="Gene3D" id="3.40.190.10">
    <property type="entry name" value="Periplasmic binding protein-like II"/>
    <property type="match status" value="2"/>
</dbReference>
<dbReference type="RefSeq" id="WP_174448202.1">
    <property type="nucleotide sequence ID" value="NZ_AP018732.1"/>
</dbReference>
<dbReference type="GO" id="GO:0009234">
    <property type="term" value="P:menaquinone biosynthetic process"/>
    <property type="evidence" value="ECO:0007669"/>
    <property type="project" value="UniProtKB-UniRule"/>
</dbReference>
<dbReference type="Proteomes" id="UP000509448">
    <property type="component" value="Chromosome"/>
</dbReference>
<gene>
    <name evidence="3" type="primary">mqnD</name>
    <name evidence="4" type="ORF">NAS2_0523</name>
</gene>